<comment type="caution">
    <text evidence="1">The sequence shown here is derived from an EMBL/GenBank/DDBJ whole genome shotgun (WGS) entry which is preliminary data.</text>
</comment>
<gene>
    <name evidence="1" type="ORF">F4821DRAFT_238121</name>
</gene>
<protein>
    <submittedName>
        <fullName evidence="1">MFS general substrate transporter</fullName>
    </submittedName>
</protein>
<evidence type="ECO:0000313" key="2">
    <source>
        <dbReference type="Proteomes" id="UP001497680"/>
    </source>
</evidence>
<dbReference type="EMBL" id="MU394314">
    <property type="protein sequence ID" value="KAI6086587.1"/>
    <property type="molecule type" value="Genomic_DNA"/>
</dbReference>
<reference evidence="1 2" key="1">
    <citation type="journal article" date="2022" name="New Phytol.">
        <title>Ecological generalism drives hyperdiversity of secondary metabolite gene clusters in xylarialean endophytes.</title>
        <authorList>
            <person name="Franco M.E.E."/>
            <person name="Wisecaver J.H."/>
            <person name="Arnold A.E."/>
            <person name="Ju Y.M."/>
            <person name="Slot J.C."/>
            <person name="Ahrendt S."/>
            <person name="Moore L.P."/>
            <person name="Eastman K.E."/>
            <person name="Scott K."/>
            <person name="Konkel Z."/>
            <person name="Mondo S.J."/>
            <person name="Kuo A."/>
            <person name="Hayes R.D."/>
            <person name="Haridas S."/>
            <person name="Andreopoulos B."/>
            <person name="Riley R."/>
            <person name="LaButti K."/>
            <person name="Pangilinan J."/>
            <person name="Lipzen A."/>
            <person name="Amirebrahimi M."/>
            <person name="Yan J."/>
            <person name="Adam C."/>
            <person name="Keymanesh K."/>
            <person name="Ng V."/>
            <person name="Louie K."/>
            <person name="Northen T."/>
            <person name="Drula E."/>
            <person name="Henrissat B."/>
            <person name="Hsieh H.M."/>
            <person name="Youens-Clark K."/>
            <person name="Lutzoni F."/>
            <person name="Miadlikowska J."/>
            <person name="Eastwood D.C."/>
            <person name="Hamelin R.C."/>
            <person name="Grigoriev I.V."/>
            <person name="U'Ren J.M."/>
        </authorList>
    </citation>
    <scope>NUCLEOTIDE SEQUENCE [LARGE SCALE GENOMIC DNA]</scope>
    <source>
        <strain evidence="1 2">ER1909</strain>
    </source>
</reference>
<organism evidence="1 2">
    <name type="scientific">Hypoxylon rubiginosum</name>
    <dbReference type="NCBI Taxonomy" id="110542"/>
    <lineage>
        <taxon>Eukaryota</taxon>
        <taxon>Fungi</taxon>
        <taxon>Dikarya</taxon>
        <taxon>Ascomycota</taxon>
        <taxon>Pezizomycotina</taxon>
        <taxon>Sordariomycetes</taxon>
        <taxon>Xylariomycetidae</taxon>
        <taxon>Xylariales</taxon>
        <taxon>Hypoxylaceae</taxon>
        <taxon>Hypoxylon</taxon>
    </lineage>
</organism>
<accession>A0ACC0D1K1</accession>
<dbReference type="Proteomes" id="UP001497680">
    <property type="component" value="Unassembled WGS sequence"/>
</dbReference>
<sequence length="533" mass="59253">MASRMSIDNIVDEEKLDIEARPRTARRESVLTPTLSRIRSNNGHGCADLEEDEGDATDDTLATTQPQNEKDPFEVAFDGDNDPLCPRSTSIIRKWLVVVTVGMGSLCVTCTSSIYAMTYTQMNPEFGISSIVGTLGLSLFVLGIALGPLIMSPLSEFVGRRPIYLASWAMFLIWLIPSAVAHNIATMLVARFIDGFAGSSFLSVAGGTVSDVFRRDQIQAPMVIIALSPFVGPSLGPLLGGFINYYTTWRWTYYAMIIWAFALMVMILVCAPETYHPIKLREKARKMRKETGDDRWKAPMEKSTKSVPRAVGTSLLRPFQLLIFEPMCLLLCNFSAILLGILYLFFGAFPLVFKNTYGFNLWQTGLCFLGIFVGMILSSATDPVWRRINNRLLEGNNGAPEPEFRLPPAIAGALATPIGLFIFAWSSYPWVHWIVPIIGSGIFGFGTLLVFTGIFTFLVDAYPRYAASALAANSFVRCIFAAAFPLFGIQMYNKLGYQWGSSLLAFLTVAMMPFPYLFFRYGKQIRKTSRFAK</sequence>
<keyword evidence="2" id="KW-1185">Reference proteome</keyword>
<name>A0ACC0D1K1_9PEZI</name>
<proteinExistence type="predicted"/>
<evidence type="ECO:0000313" key="1">
    <source>
        <dbReference type="EMBL" id="KAI6086587.1"/>
    </source>
</evidence>